<feature type="region of interest" description="Disordered" evidence="1">
    <location>
        <begin position="144"/>
        <end position="165"/>
    </location>
</feature>
<protein>
    <submittedName>
        <fullName evidence="5">Glypican-6</fullName>
    </submittedName>
</protein>
<accession>A0A183GPK6</accession>
<proteinExistence type="predicted"/>
<evidence type="ECO:0000256" key="2">
    <source>
        <dbReference type="SAM" id="SignalP"/>
    </source>
</evidence>
<gene>
    <name evidence="3" type="ORF">HPBE_LOCUS24625</name>
</gene>
<sequence length="244" mass="27023">MLYSKGTHFCSLLVFVKLALAADISLNRWPNKGAKELCCERSACTRAISNPHSLLFGPDAYASSLPALFDSTQYRVWEWCGFTDDFSRSKENSEDNIVPKSTYVCGSSEKLKKISAAGRIGNDLINAISKNLETVSMSHFQIKAKKPETPQAHGGDSCGEGRSTQTDSYAIVVAPPRRRKSEAPVNMDDIEEREALYQVIEDALGETIDRYSRIRANQIIANKTGNEQTTKNKTQIMSSGVFKL</sequence>
<dbReference type="EMBL" id="UZAH01036605">
    <property type="protein sequence ID" value="VDP46310.1"/>
    <property type="molecule type" value="Genomic_DNA"/>
</dbReference>
<dbReference type="AlphaFoldDB" id="A0A183GPK6"/>
<keyword evidence="2" id="KW-0732">Signal</keyword>
<reference evidence="5" key="2">
    <citation type="submission" date="2019-09" db="UniProtKB">
        <authorList>
            <consortium name="WormBaseParasite"/>
        </authorList>
    </citation>
    <scope>IDENTIFICATION</scope>
</reference>
<feature type="chain" id="PRO_5044552178" evidence="2">
    <location>
        <begin position="22"/>
        <end position="244"/>
    </location>
</feature>
<name>A0A183GPK6_HELPZ</name>
<reference evidence="3 4" key="1">
    <citation type="submission" date="2018-11" db="EMBL/GenBank/DDBJ databases">
        <authorList>
            <consortium name="Pathogen Informatics"/>
        </authorList>
    </citation>
    <scope>NUCLEOTIDE SEQUENCE [LARGE SCALE GENOMIC DNA]</scope>
</reference>
<accession>A0A3P8DT74</accession>
<evidence type="ECO:0000256" key="1">
    <source>
        <dbReference type="SAM" id="MobiDB-lite"/>
    </source>
</evidence>
<dbReference type="OrthoDB" id="5855868at2759"/>
<evidence type="ECO:0000313" key="3">
    <source>
        <dbReference type="EMBL" id="VDP46310.1"/>
    </source>
</evidence>
<dbReference type="Proteomes" id="UP000050761">
    <property type="component" value="Unassembled WGS sequence"/>
</dbReference>
<dbReference type="WBParaSite" id="HPBE_0002462601-mRNA-1">
    <property type="protein sequence ID" value="HPBE_0002462601-mRNA-1"/>
    <property type="gene ID" value="HPBE_0002462601"/>
</dbReference>
<organism evidence="4 5">
    <name type="scientific">Heligmosomoides polygyrus</name>
    <name type="common">Parasitic roundworm</name>
    <dbReference type="NCBI Taxonomy" id="6339"/>
    <lineage>
        <taxon>Eukaryota</taxon>
        <taxon>Metazoa</taxon>
        <taxon>Ecdysozoa</taxon>
        <taxon>Nematoda</taxon>
        <taxon>Chromadorea</taxon>
        <taxon>Rhabditida</taxon>
        <taxon>Rhabditina</taxon>
        <taxon>Rhabditomorpha</taxon>
        <taxon>Strongyloidea</taxon>
        <taxon>Heligmosomidae</taxon>
        <taxon>Heligmosomoides</taxon>
    </lineage>
</organism>
<evidence type="ECO:0000313" key="5">
    <source>
        <dbReference type="WBParaSite" id="HPBE_0002462601-mRNA-1"/>
    </source>
</evidence>
<evidence type="ECO:0000313" key="4">
    <source>
        <dbReference type="Proteomes" id="UP000050761"/>
    </source>
</evidence>
<keyword evidence="4" id="KW-1185">Reference proteome</keyword>
<feature type="signal peptide" evidence="2">
    <location>
        <begin position="1"/>
        <end position="21"/>
    </location>
</feature>